<name>A0ABQ9H8I9_9NEOP</name>
<gene>
    <name evidence="1" type="ORF">PR048_017072</name>
</gene>
<evidence type="ECO:0000313" key="2">
    <source>
        <dbReference type="Proteomes" id="UP001159363"/>
    </source>
</evidence>
<proteinExistence type="predicted"/>
<protein>
    <submittedName>
        <fullName evidence="1">Uncharacterized protein</fullName>
    </submittedName>
</protein>
<comment type="caution">
    <text evidence="1">The sequence shown here is derived from an EMBL/GenBank/DDBJ whole genome shotgun (WGS) entry which is preliminary data.</text>
</comment>
<evidence type="ECO:0000313" key="1">
    <source>
        <dbReference type="EMBL" id="KAJ8880602.1"/>
    </source>
</evidence>
<dbReference type="EMBL" id="JARBHB010000006">
    <property type="protein sequence ID" value="KAJ8880602.1"/>
    <property type="molecule type" value="Genomic_DNA"/>
</dbReference>
<keyword evidence="2" id="KW-1185">Reference proteome</keyword>
<reference evidence="1 2" key="1">
    <citation type="submission" date="2023-02" db="EMBL/GenBank/DDBJ databases">
        <title>LHISI_Scaffold_Assembly.</title>
        <authorList>
            <person name="Stuart O.P."/>
            <person name="Cleave R."/>
            <person name="Magrath M.J.L."/>
            <person name="Mikheyev A.S."/>
        </authorList>
    </citation>
    <scope>NUCLEOTIDE SEQUENCE [LARGE SCALE GENOMIC DNA]</scope>
    <source>
        <strain evidence="1">Daus_M_001</strain>
        <tissue evidence="1">Leg muscle</tissue>
    </source>
</reference>
<dbReference type="Proteomes" id="UP001159363">
    <property type="component" value="Chromosome 5"/>
</dbReference>
<sequence>MLILHVAEGYEIGREIDPEPSFHTCSVNSGQSIYELSELAVNKFSMEILGSLKIQSLCRNFNLAVTSTSHSLTDLPAGQTSAALISLRTSYTAVIASLSPNRPDVFWERSPAKGRSKQLIGVRKACTDVIHSPVSWEDGRVLIPSKANRVRFPAGPAWIFARGNSAAGRRLFFGDIPFPLPLHSAAAPYSPHFTFIGSQDHDVKSTDVLKRCWRHRTSLPLVDQVNTAHPNILCCEMKYGHRRNLSDVAPYFEKHIVTLQSFRNLFPRNWAVKIVAVLRRPCDELSHFKICRKCEYVRSATFATVPNHRKNYLPDCIRLPEQNTPVNLQHFPSFMPVEPAAAAELLDCSPPTKANWVQSPAGSLPVYWVSSVPPALAFQRCSILTSSALMISSGVEWPTCSGGVVGSRPGPSAENFQFTYRTGNLSLASPSFRTEVETRIGEQTEAKYHGVSFDEECLFSGRLREDLEVGLVTHWLLRGAQKVPYWLGCRLASQLTGADWRTALRHVTGYEVSIEQSRNERAGGNGRSQIKPADQQHCPARFPHAKIQGLEPGSPKQESCWQTKQLSVWDSEFSAAQTATSLYAVFTLRYKWLFRHPTLRWKGLTNVRGWQLARVVSRRLEEGGWGGGKKDVRLTCDQSRGRASCDPQLQR</sequence>
<organism evidence="1 2">
    <name type="scientific">Dryococelus australis</name>
    <dbReference type="NCBI Taxonomy" id="614101"/>
    <lineage>
        <taxon>Eukaryota</taxon>
        <taxon>Metazoa</taxon>
        <taxon>Ecdysozoa</taxon>
        <taxon>Arthropoda</taxon>
        <taxon>Hexapoda</taxon>
        <taxon>Insecta</taxon>
        <taxon>Pterygota</taxon>
        <taxon>Neoptera</taxon>
        <taxon>Polyneoptera</taxon>
        <taxon>Phasmatodea</taxon>
        <taxon>Verophasmatodea</taxon>
        <taxon>Anareolatae</taxon>
        <taxon>Phasmatidae</taxon>
        <taxon>Eurycanthinae</taxon>
        <taxon>Dryococelus</taxon>
    </lineage>
</organism>
<accession>A0ABQ9H8I9</accession>